<name>A0A6A6SCN8_9PLEO</name>
<sequence length="236" mass="26651">MSADLKSITDWLNNWEFVILCRAYESSPLPQQPTSTRLGTWHAYWADNYADAEAMDLKERYKELCTTRAIINYSGLQSTALTPPKAPSATPSPPAKPVVMHWIGTSPHATVSRVRASAVFRAQYVALSVEAKCAGTVDMWAKIAGRIPFNVYEIFLIRPLLLDHMVPENFPPWSEEFISTLKPQAFHNPYLTTGELMNRVMDGIRASHRRRSEDVATENVMDMFVEVGIDDEMDVD</sequence>
<dbReference type="EMBL" id="MU006778">
    <property type="protein sequence ID" value="KAF2644927.1"/>
    <property type="molecule type" value="Genomic_DNA"/>
</dbReference>
<proteinExistence type="predicted"/>
<gene>
    <name evidence="1" type="ORF">P280DRAFT_514389</name>
</gene>
<reference evidence="1" key="1">
    <citation type="journal article" date="2020" name="Stud. Mycol.">
        <title>101 Dothideomycetes genomes: a test case for predicting lifestyles and emergence of pathogens.</title>
        <authorList>
            <person name="Haridas S."/>
            <person name="Albert R."/>
            <person name="Binder M."/>
            <person name="Bloem J."/>
            <person name="Labutti K."/>
            <person name="Salamov A."/>
            <person name="Andreopoulos B."/>
            <person name="Baker S."/>
            <person name="Barry K."/>
            <person name="Bills G."/>
            <person name="Bluhm B."/>
            <person name="Cannon C."/>
            <person name="Castanera R."/>
            <person name="Culley D."/>
            <person name="Daum C."/>
            <person name="Ezra D."/>
            <person name="Gonzalez J."/>
            <person name="Henrissat B."/>
            <person name="Kuo A."/>
            <person name="Liang C."/>
            <person name="Lipzen A."/>
            <person name="Lutzoni F."/>
            <person name="Magnuson J."/>
            <person name="Mondo S."/>
            <person name="Nolan M."/>
            <person name="Ohm R."/>
            <person name="Pangilinan J."/>
            <person name="Park H.-J."/>
            <person name="Ramirez L."/>
            <person name="Alfaro M."/>
            <person name="Sun H."/>
            <person name="Tritt A."/>
            <person name="Yoshinaga Y."/>
            <person name="Zwiers L.-H."/>
            <person name="Turgeon B."/>
            <person name="Goodwin S."/>
            <person name="Spatafora J."/>
            <person name="Crous P."/>
            <person name="Grigoriev I."/>
        </authorList>
    </citation>
    <scope>NUCLEOTIDE SEQUENCE</scope>
    <source>
        <strain evidence="1">CBS 473.64</strain>
    </source>
</reference>
<protein>
    <submittedName>
        <fullName evidence="1">Uncharacterized protein</fullName>
    </submittedName>
</protein>
<organism evidence="1 2">
    <name type="scientific">Massarina eburnea CBS 473.64</name>
    <dbReference type="NCBI Taxonomy" id="1395130"/>
    <lineage>
        <taxon>Eukaryota</taxon>
        <taxon>Fungi</taxon>
        <taxon>Dikarya</taxon>
        <taxon>Ascomycota</taxon>
        <taxon>Pezizomycotina</taxon>
        <taxon>Dothideomycetes</taxon>
        <taxon>Pleosporomycetidae</taxon>
        <taxon>Pleosporales</taxon>
        <taxon>Massarineae</taxon>
        <taxon>Massarinaceae</taxon>
        <taxon>Massarina</taxon>
    </lineage>
</organism>
<accession>A0A6A6SCN8</accession>
<keyword evidence="2" id="KW-1185">Reference proteome</keyword>
<evidence type="ECO:0000313" key="2">
    <source>
        <dbReference type="Proteomes" id="UP000799753"/>
    </source>
</evidence>
<dbReference type="AlphaFoldDB" id="A0A6A6SCN8"/>
<dbReference type="Proteomes" id="UP000799753">
    <property type="component" value="Unassembled WGS sequence"/>
</dbReference>
<evidence type="ECO:0000313" key="1">
    <source>
        <dbReference type="EMBL" id="KAF2644927.1"/>
    </source>
</evidence>